<name>A0A919GH82_9ACTN</name>
<dbReference type="GO" id="GO:0051537">
    <property type="term" value="F:2 iron, 2 sulfur cluster binding"/>
    <property type="evidence" value="ECO:0007669"/>
    <property type="project" value="InterPro"/>
</dbReference>
<feature type="domain" description="Ferric siderophore reductase C-terminal" evidence="1">
    <location>
        <begin position="206"/>
        <end position="226"/>
    </location>
</feature>
<reference evidence="2" key="1">
    <citation type="journal article" date="2014" name="Int. J. Syst. Evol. Microbiol.">
        <title>Complete genome sequence of Corynebacterium casei LMG S-19264T (=DSM 44701T), isolated from a smear-ripened cheese.</title>
        <authorList>
            <consortium name="US DOE Joint Genome Institute (JGI-PGF)"/>
            <person name="Walter F."/>
            <person name="Albersmeier A."/>
            <person name="Kalinowski J."/>
            <person name="Ruckert C."/>
        </authorList>
    </citation>
    <scope>NUCLEOTIDE SEQUENCE</scope>
    <source>
        <strain evidence="2">JCM 5069</strain>
    </source>
</reference>
<proteinExistence type="predicted"/>
<sequence length="228" mass="23575">MSGSARATTAAVAAALHDVAALGGFFALRVAGPGRGWHPVRQSYARGFADMAGAVTARYGTREPRVGVSIAQLGHAARLWSPALACTLLHGIVPDLTEVQRADDGQDLRLPRPAGWRADRLPHLAGALNEQVMGLLGAFESGLGVKIAPRLLDGNAASALVGSAAVLLAARPNLRAPLIRLTTELLGTGRLAGTGHLTGPGLAFRRRSCCLYYRLPGGGKCGDCCLTG</sequence>
<dbReference type="Proteomes" id="UP000603708">
    <property type="component" value="Unassembled WGS sequence"/>
</dbReference>
<dbReference type="RefSeq" id="WP_189935746.1">
    <property type="nucleotide sequence ID" value="NZ_BNCD01000016.1"/>
</dbReference>
<reference evidence="2" key="2">
    <citation type="submission" date="2020-09" db="EMBL/GenBank/DDBJ databases">
        <authorList>
            <person name="Sun Q."/>
            <person name="Ohkuma M."/>
        </authorList>
    </citation>
    <scope>NUCLEOTIDE SEQUENCE</scope>
    <source>
        <strain evidence="2">JCM 5069</strain>
    </source>
</reference>
<evidence type="ECO:0000313" key="2">
    <source>
        <dbReference type="EMBL" id="GHH84695.1"/>
    </source>
</evidence>
<keyword evidence="3" id="KW-1185">Reference proteome</keyword>
<gene>
    <name evidence="2" type="ORF">GCM10018793_49850</name>
</gene>
<accession>A0A919GH82</accession>
<organism evidence="2 3">
    <name type="scientific">Streptomyces sulfonofaciens</name>
    <dbReference type="NCBI Taxonomy" id="68272"/>
    <lineage>
        <taxon>Bacteria</taxon>
        <taxon>Bacillati</taxon>
        <taxon>Actinomycetota</taxon>
        <taxon>Actinomycetes</taxon>
        <taxon>Kitasatosporales</taxon>
        <taxon>Streptomycetaceae</taxon>
        <taxon>Streptomyces</taxon>
    </lineage>
</organism>
<evidence type="ECO:0000313" key="3">
    <source>
        <dbReference type="Proteomes" id="UP000603708"/>
    </source>
</evidence>
<protein>
    <recommendedName>
        <fullName evidence="1">Ferric siderophore reductase C-terminal domain-containing protein</fullName>
    </recommendedName>
</protein>
<comment type="caution">
    <text evidence="2">The sequence shown here is derived from an EMBL/GenBank/DDBJ whole genome shotgun (WGS) entry which is preliminary data.</text>
</comment>
<dbReference type="AlphaFoldDB" id="A0A919GH82"/>
<evidence type="ECO:0000259" key="1">
    <source>
        <dbReference type="Pfam" id="PF11575"/>
    </source>
</evidence>
<dbReference type="EMBL" id="BNCD01000016">
    <property type="protein sequence ID" value="GHH84695.1"/>
    <property type="molecule type" value="Genomic_DNA"/>
</dbReference>
<dbReference type="InterPro" id="IPR024726">
    <property type="entry name" value="FhuF_C"/>
</dbReference>
<dbReference type="Pfam" id="PF11575">
    <property type="entry name" value="FhuF_C"/>
    <property type="match status" value="1"/>
</dbReference>